<dbReference type="Proteomes" id="UP000075243">
    <property type="component" value="Unassembled WGS sequence"/>
</dbReference>
<dbReference type="InterPro" id="IPR005019">
    <property type="entry name" value="Adenine_glyco"/>
</dbReference>
<gene>
    <name evidence="3" type="ORF">KK1_040438</name>
</gene>
<feature type="binding site" evidence="1">
    <location>
        <position position="206"/>
    </location>
    <ligand>
        <name>Zn(2+)</name>
        <dbReference type="ChEBI" id="CHEBI:29105"/>
    </ligand>
</feature>
<keyword evidence="1" id="KW-0479">Metal-binding</keyword>
<dbReference type="InterPro" id="IPR011257">
    <property type="entry name" value="DNA_glycosylase"/>
</dbReference>
<accession>A0A151R7H4</accession>
<reference evidence="3" key="1">
    <citation type="journal article" date="2012" name="Nat. Biotechnol.">
        <title>Draft genome sequence of pigeonpea (Cajanus cajan), an orphan legume crop of resource-poor farmers.</title>
        <authorList>
            <person name="Varshney R.K."/>
            <person name="Chen W."/>
            <person name="Li Y."/>
            <person name="Bharti A.K."/>
            <person name="Saxena R.K."/>
            <person name="Schlueter J.A."/>
            <person name="Donoghue M.T."/>
            <person name="Azam S."/>
            <person name="Fan G."/>
            <person name="Whaley A.M."/>
            <person name="Farmer A.D."/>
            <person name="Sheridan J."/>
            <person name="Iwata A."/>
            <person name="Tuteja R."/>
            <person name="Penmetsa R.V."/>
            <person name="Wu W."/>
            <person name="Upadhyaya H.D."/>
            <person name="Yang S.P."/>
            <person name="Shah T."/>
            <person name="Saxena K.B."/>
            <person name="Michael T."/>
            <person name="McCombie W.R."/>
            <person name="Yang B."/>
            <person name="Zhang G."/>
            <person name="Yang H."/>
            <person name="Wang J."/>
            <person name="Spillane C."/>
            <person name="Cook D.R."/>
            <person name="May G.D."/>
            <person name="Xu X."/>
            <person name="Jackson S.A."/>
        </authorList>
    </citation>
    <scope>NUCLEOTIDE SEQUENCE [LARGE SCALE GENOMIC DNA]</scope>
</reference>
<dbReference type="GO" id="GO:0006284">
    <property type="term" value="P:base-excision repair"/>
    <property type="evidence" value="ECO:0007669"/>
    <property type="project" value="InterPro"/>
</dbReference>
<evidence type="ECO:0000256" key="1">
    <source>
        <dbReference type="PIRSR" id="PIRSR605019-1"/>
    </source>
</evidence>
<feature type="compositionally biased region" description="Polar residues" evidence="2">
    <location>
        <begin position="101"/>
        <end position="110"/>
    </location>
</feature>
<dbReference type="AlphaFoldDB" id="A0A151R7H4"/>
<feature type="compositionally biased region" description="Pro residues" evidence="2">
    <location>
        <begin position="69"/>
        <end position="80"/>
    </location>
</feature>
<dbReference type="OMA" id="RHRVCSA"/>
<sequence>MCSSKTKVTLGIEATNTATSPVARINGRPVLQPTCNRVPNLERRNSIKKVSPKSPSPPSPPNKTSLTPPISPKPKSPRPPAIKRGNESNGLNSSSEKIVTPRNTTKTPSTLERKKSKSFKEASLSYSSSLITESPGSIAAVRREQMALQHAERKMKIAHYGRSKSAKFEKVVPLDTSANLTSKTSEEEKRCSFITANSDPIYIAYHDEEWGVPIHDDKMLFELLVLSGAQVGSDWTSILKKRQDFRTAFSEFDASTLANLTDKQMMSISLEYGIDISRVRGVVDNANRILEINKDFGSFDKYIWGFVNHKPISTQYKFGHKIPVKTSKSESMSKDMIRRGFRFVGPTVLHSFMQAAGLTNDHLITCHRHLQCTLLASQ</sequence>
<dbReference type="EMBL" id="KQ484012">
    <property type="protein sequence ID" value="KYP38325.1"/>
    <property type="molecule type" value="Genomic_DNA"/>
</dbReference>
<evidence type="ECO:0000313" key="3">
    <source>
        <dbReference type="EMBL" id="KYP38325.1"/>
    </source>
</evidence>
<dbReference type="GO" id="GO:0046872">
    <property type="term" value="F:metal ion binding"/>
    <property type="evidence" value="ECO:0007669"/>
    <property type="project" value="UniProtKB-KW"/>
</dbReference>
<organism evidence="3 4">
    <name type="scientific">Cajanus cajan</name>
    <name type="common">Pigeon pea</name>
    <name type="synonym">Cajanus indicus</name>
    <dbReference type="NCBI Taxonomy" id="3821"/>
    <lineage>
        <taxon>Eukaryota</taxon>
        <taxon>Viridiplantae</taxon>
        <taxon>Streptophyta</taxon>
        <taxon>Embryophyta</taxon>
        <taxon>Tracheophyta</taxon>
        <taxon>Spermatophyta</taxon>
        <taxon>Magnoliopsida</taxon>
        <taxon>eudicotyledons</taxon>
        <taxon>Gunneridae</taxon>
        <taxon>Pentapetalae</taxon>
        <taxon>rosids</taxon>
        <taxon>fabids</taxon>
        <taxon>Fabales</taxon>
        <taxon>Fabaceae</taxon>
        <taxon>Papilionoideae</taxon>
        <taxon>50 kb inversion clade</taxon>
        <taxon>NPAAA clade</taxon>
        <taxon>indigoferoid/millettioid clade</taxon>
        <taxon>Phaseoleae</taxon>
        <taxon>Cajanus</taxon>
    </lineage>
</organism>
<dbReference type="Pfam" id="PF03352">
    <property type="entry name" value="Adenine_glyco"/>
    <property type="match status" value="1"/>
</dbReference>
<evidence type="ECO:0000313" key="4">
    <source>
        <dbReference type="Proteomes" id="UP000075243"/>
    </source>
</evidence>
<feature type="compositionally biased region" description="Low complexity" evidence="2">
    <location>
        <begin position="87"/>
        <end position="96"/>
    </location>
</feature>
<dbReference type="PANTHER" id="PTHR31116:SF46">
    <property type="entry name" value="DNA-3-METHYLADENINE GLYCOSYLASE I"/>
    <property type="match status" value="1"/>
</dbReference>
<keyword evidence="4" id="KW-1185">Reference proteome</keyword>
<feature type="binding site" evidence="1">
    <location>
        <position position="366"/>
    </location>
    <ligand>
        <name>Zn(2+)</name>
        <dbReference type="ChEBI" id="CHEBI:29105"/>
    </ligand>
</feature>
<evidence type="ECO:0000256" key="2">
    <source>
        <dbReference type="SAM" id="MobiDB-lite"/>
    </source>
</evidence>
<dbReference type="Gramene" id="C.cajan_44658.t">
    <property type="protein sequence ID" value="C.cajan_44658.t"/>
    <property type="gene ID" value="C.cajan_44658"/>
</dbReference>
<dbReference type="Gene3D" id="1.10.340.30">
    <property type="entry name" value="Hypothetical protein, domain 2"/>
    <property type="match status" value="1"/>
</dbReference>
<protein>
    <submittedName>
        <fullName evidence="3">GMP synthase [glutamine-hydrolyzing]</fullName>
    </submittedName>
</protein>
<name>A0A151R7H4_CAJCA</name>
<feature type="binding site" evidence="1">
    <location>
        <position position="362"/>
    </location>
    <ligand>
        <name>Zn(2+)</name>
        <dbReference type="ChEBI" id="CHEBI:29105"/>
    </ligand>
</feature>
<keyword evidence="1" id="KW-0862">Zinc</keyword>
<dbReference type="SUPFAM" id="SSF48150">
    <property type="entry name" value="DNA-glycosylase"/>
    <property type="match status" value="1"/>
</dbReference>
<dbReference type="GO" id="GO:0008725">
    <property type="term" value="F:DNA-3-methyladenine glycosylase activity"/>
    <property type="evidence" value="ECO:0007669"/>
    <property type="project" value="InterPro"/>
</dbReference>
<dbReference type="PANTHER" id="PTHR31116">
    <property type="entry name" value="OS04G0501200 PROTEIN"/>
    <property type="match status" value="1"/>
</dbReference>
<feature type="region of interest" description="Disordered" evidence="2">
    <location>
        <begin position="1"/>
        <end position="126"/>
    </location>
</feature>
<feature type="binding site" evidence="1">
    <location>
        <position position="191"/>
    </location>
    <ligand>
        <name>Zn(2+)</name>
        <dbReference type="ChEBI" id="CHEBI:29105"/>
    </ligand>
</feature>
<proteinExistence type="predicted"/>